<feature type="domain" description="Histidine kinase/HSP90-like ATPase" evidence="6">
    <location>
        <begin position="107"/>
        <end position="197"/>
    </location>
</feature>
<evidence type="ECO:0000256" key="4">
    <source>
        <dbReference type="ARBA" id="ARBA00022777"/>
    </source>
</evidence>
<dbReference type="InterPro" id="IPR050482">
    <property type="entry name" value="Sensor_HK_TwoCompSys"/>
</dbReference>
<evidence type="ECO:0000256" key="2">
    <source>
        <dbReference type="ARBA" id="ARBA00012438"/>
    </source>
</evidence>
<dbReference type="GO" id="GO:0016301">
    <property type="term" value="F:kinase activity"/>
    <property type="evidence" value="ECO:0007669"/>
    <property type="project" value="UniProtKB-KW"/>
</dbReference>
<evidence type="ECO:0000256" key="3">
    <source>
        <dbReference type="ARBA" id="ARBA00022679"/>
    </source>
</evidence>
<evidence type="ECO:0000313" key="8">
    <source>
        <dbReference type="Proteomes" id="UP001596096"/>
    </source>
</evidence>
<evidence type="ECO:0000259" key="6">
    <source>
        <dbReference type="Pfam" id="PF02518"/>
    </source>
</evidence>
<gene>
    <name evidence="7" type="ORF">ACFPUY_30930</name>
</gene>
<reference evidence="8" key="1">
    <citation type="journal article" date="2019" name="Int. J. Syst. Evol. Microbiol.">
        <title>The Global Catalogue of Microorganisms (GCM) 10K type strain sequencing project: providing services to taxonomists for standard genome sequencing and annotation.</title>
        <authorList>
            <consortium name="The Broad Institute Genomics Platform"/>
            <consortium name="The Broad Institute Genome Sequencing Center for Infectious Disease"/>
            <person name="Wu L."/>
            <person name="Ma J."/>
        </authorList>
    </citation>
    <scope>NUCLEOTIDE SEQUENCE [LARGE SCALE GENOMIC DNA]</scope>
    <source>
        <strain evidence="8">CGMCC 4.7106</strain>
    </source>
</reference>
<name>A0ABW1C2J4_9ACTN</name>
<dbReference type="PANTHER" id="PTHR24421:SF10">
    <property type="entry name" value="NITRATE_NITRITE SENSOR PROTEIN NARQ"/>
    <property type="match status" value="1"/>
</dbReference>
<dbReference type="EMBL" id="JBHSNW010000019">
    <property type="protein sequence ID" value="MFC5819537.1"/>
    <property type="molecule type" value="Genomic_DNA"/>
</dbReference>
<protein>
    <recommendedName>
        <fullName evidence="2">histidine kinase</fullName>
        <ecNumber evidence="2">2.7.13.3</ecNumber>
    </recommendedName>
</protein>
<organism evidence="7 8">
    <name type="scientific">Nonomuraea harbinensis</name>
    <dbReference type="NCBI Taxonomy" id="1286938"/>
    <lineage>
        <taxon>Bacteria</taxon>
        <taxon>Bacillati</taxon>
        <taxon>Actinomycetota</taxon>
        <taxon>Actinomycetes</taxon>
        <taxon>Streptosporangiales</taxon>
        <taxon>Streptosporangiaceae</taxon>
        <taxon>Nonomuraea</taxon>
    </lineage>
</organism>
<dbReference type="Pfam" id="PF02518">
    <property type="entry name" value="HATPase_c"/>
    <property type="match status" value="1"/>
</dbReference>
<evidence type="ECO:0000256" key="5">
    <source>
        <dbReference type="ARBA" id="ARBA00023012"/>
    </source>
</evidence>
<keyword evidence="3" id="KW-0808">Transferase</keyword>
<evidence type="ECO:0000313" key="7">
    <source>
        <dbReference type="EMBL" id="MFC5819537.1"/>
    </source>
</evidence>
<dbReference type="RefSeq" id="WP_219545210.1">
    <property type="nucleotide sequence ID" value="NZ_JAHKRN010000014.1"/>
</dbReference>
<accession>A0ABW1C2J4</accession>
<keyword evidence="4 7" id="KW-0418">Kinase</keyword>
<keyword evidence="5" id="KW-0902">Two-component regulatory system</keyword>
<dbReference type="EC" id="2.7.13.3" evidence="2"/>
<proteinExistence type="predicted"/>
<evidence type="ECO:0000256" key="1">
    <source>
        <dbReference type="ARBA" id="ARBA00000085"/>
    </source>
</evidence>
<dbReference type="PANTHER" id="PTHR24421">
    <property type="entry name" value="NITRATE/NITRITE SENSOR PROTEIN NARX-RELATED"/>
    <property type="match status" value="1"/>
</dbReference>
<dbReference type="CDD" id="cd16917">
    <property type="entry name" value="HATPase_UhpB-NarQ-NarX-like"/>
    <property type="match status" value="1"/>
</dbReference>
<dbReference type="InterPro" id="IPR003594">
    <property type="entry name" value="HATPase_dom"/>
</dbReference>
<comment type="caution">
    <text evidence="7">The sequence shown here is derived from an EMBL/GenBank/DDBJ whole genome shotgun (WGS) entry which is preliminary data.</text>
</comment>
<comment type="catalytic activity">
    <reaction evidence="1">
        <text>ATP + protein L-histidine = ADP + protein N-phospho-L-histidine.</text>
        <dbReference type="EC" id="2.7.13.3"/>
    </reaction>
</comment>
<keyword evidence="8" id="KW-1185">Reference proteome</keyword>
<dbReference type="Proteomes" id="UP001596096">
    <property type="component" value="Unassembled WGS sequence"/>
</dbReference>
<sequence length="202" mass="21322">MRTCTATRTTIQTTARLVGGGPSPWRWPSATPVRAALAVIERTSRGTLAEIHRVLGLLRSDGDLAEGPVPVPGIADLPELAAPARAAGVEVDLTVREEARLPPALAVSVYRIVQQALTNVVTHAGPTRCSVTVDIDEWAAAIEVVDDGPRHGRPPRAAGGGHGLIGMRERVKLYGGSFSAGFRPDRGFRVTARLPCENGTVT</sequence>